<sequence length="171" mass="18149">MEFRVFLDRDGDRTNGDLNVISRRTIQTQFSCRIHYIRVIRGNSTYLPPENLTDLIYGGNTTTAEQVEANASSIWVHDALVDVPNILVEDEPPSYVPPSVHPIDNSTAESEPPVPTSGPGGTIAVVEEPGVEEPVPELAQEPSPGDGVVVDNVTNDSGSGNGTDAAAAADV</sequence>
<dbReference type="AlphaFoldDB" id="A0A0A9X6I0"/>
<evidence type="ECO:0000256" key="1">
    <source>
        <dbReference type="SAM" id="MobiDB-lite"/>
    </source>
</evidence>
<feature type="compositionally biased region" description="Low complexity" evidence="1">
    <location>
        <begin position="145"/>
        <end position="158"/>
    </location>
</feature>
<name>A0A0A9X6I0_LYGHE</name>
<accession>A0A0A9X6I0</accession>
<feature type="region of interest" description="Disordered" evidence="1">
    <location>
        <begin position="92"/>
        <end position="171"/>
    </location>
</feature>
<protein>
    <submittedName>
        <fullName evidence="2">dTDP-glucose 4,6-dehydratase</fullName>
    </submittedName>
</protein>
<dbReference type="EMBL" id="GBHO01028025">
    <property type="protein sequence ID" value="JAG15579.1"/>
    <property type="molecule type" value="Transcribed_RNA"/>
</dbReference>
<reference evidence="2" key="1">
    <citation type="journal article" date="2014" name="PLoS ONE">
        <title>Transcriptome-Based Identification of ABC Transporters in the Western Tarnished Plant Bug Lygus hesperus.</title>
        <authorList>
            <person name="Hull J.J."/>
            <person name="Chaney K."/>
            <person name="Geib S.M."/>
            <person name="Fabrick J.A."/>
            <person name="Brent C.S."/>
            <person name="Walsh D."/>
            <person name="Lavine L.C."/>
        </authorList>
    </citation>
    <scope>NUCLEOTIDE SEQUENCE</scope>
</reference>
<gene>
    <name evidence="2" type="primary">rfbB</name>
    <name evidence="2" type="ORF">CM83_2034</name>
</gene>
<reference evidence="2" key="2">
    <citation type="submission" date="2014-07" db="EMBL/GenBank/DDBJ databases">
        <authorList>
            <person name="Hull J."/>
        </authorList>
    </citation>
    <scope>NUCLEOTIDE SEQUENCE</scope>
</reference>
<organism evidence="2">
    <name type="scientific">Lygus hesperus</name>
    <name type="common">Western plant bug</name>
    <dbReference type="NCBI Taxonomy" id="30085"/>
    <lineage>
        <taxon>Eukaryota</taxon>
        <taxon>Metazoa</taxon>
        <taxon>Ecdysozoa</taxon>
        <taxon>Arthropoda</taxon>
        <taxon>Hexapoda</taxon>
        <taxon>Insecta</taxon>
        <taxon>Pterygota</taxon>
        <taxon>Neoptera</taxon>
        <taxon>Paraneoptera</taxon>
        <taxon>Hemiptera</taxon>
        <taxon>Heteroptera</taxon>
        <taxon>Panheteroptera</taxon>
        <taxon>Cimicomorpha</taxon>
        <taxon>Miridae</taxon>
        <taxon>Mirini</taxon>
        <taxon>Lygus</taxon>
    </lineage>
</organism>
<evidence type="ECO:0000313" key="2">
    <source>
        <dbReference type="EMBL" id="JAG15579.1"/>
    </source>
</evidence>
<proteinExistence type="predicted"/>